<organism evidence="2 3">
    <name type="scientific">Babesia gibsoni</name>
    <dbReference type="NCBI Taxonomy" id="33632"/>
    <lineage>
        <taxon>Eukaryota</taxon>
        <taxon>Sar</taxon>
        <taxon>Alveolata</taxon>
        <taxon>Apicomplexa</taxon>
        <taxon>Aconoidasida</taxon>
        <taxon>Piroplasmida</taxon>
        <taxon>Babesiidae</taxon>
        <taxon>Babesia</taxon>
    </lineage>
</organism>
<reference evidence="2" key="1">
    <citation type="submission" date="2023-08" db="EMBL/GenBank/DDBJ databases">
        <title>Draft sequence of the Babesia gibsoni genome.</title>
        <authorList>
            <person name="Yamagishi J.Y."/>
            <person name="Xuan X.X."/>
        </authorList>
    </citation>
    <scope>NUCLEOTIDE SEQUENCE</scope>
    <source>
        <strain evidence="2">Azabu</strain>
    </source>
</reference>
<gene>
    <name evidence="2" type="ORF">BgAZ_202860</name>
</gene>
<feature type="domain" description="RNA-editing substrate-binding complex 6 protein" evidence="1">
    <location>
        <begin position="58"/>
        <end position="192"/>
    </location>
</feature>
<keyword evidence="3" id="KW-1185">Reference proteome</keyword>
<accession>A0AAD8LSW1</accession>
<proteinExistence type="predicted"/>
<evidence type="ECO:0000313" key="3">
    <source>
        <dbReference type="Proteomes" id="UP001230268"/>
    </source>
</evidence>
<sequence>MTLIKRFFAFMRPGRSMAQRDADIFASTGSQLSYRIRVASQRGVRDEVFWNNVVRRLMYVTGTLNGHSLAQVANTLAKVGISNKDVWDSVIKRYRQLGNEFDYHDMVLFGNAVSKVSHLDKSTVIDISHNIRDHANEVETRTIALLVKALSAIGHKDEVLINSLLKHAIQRAGSMSVISTAVLLDGLYNMGYLHKGCLRGIAKELKCSLKGSDKVHSDVVEAAKATDSIIRTKNLALIHRAFSHSGVYDKELFSLLFDRMRDMYRRFKPVEIVMIANSMSTSRIHDMQLIKLFSKRVLNDQRSFTLDMLMIYLRGICMPEGNDQDFMSRICKSVVTNSMDKIRPKHALTLIQVLSKANISPDGHTSKLCERLIHAHEELSQLDLVNAITYMTKLYPDPTKYKVLVDRYMELYNDDDVIRNAQQLSILFYAFSRINIPLYDTYRTSLLDLLEKIPTKHFEPIHVSNTLRGMWLQALRRLSFMDSLSIYIEKKILLFTPQLLSSSLYSLIEMGHRSNTLWQVLCREVSNIRKPPALQDYLRFMQYLVTQAVSMSPAVVSGTHMLLSGYDAISRGILKTTEEGQRGENVEAIVAKCIPSIEAIVDEFDEGDLESREVVAAVVDRLHCSLEKYAKESTVNRHLE</sequence>
<dbReference type="Pfam" id="PF26188">
    <property type="entry name" value="RESC6"/>
    <property type="match status" value="1"/>
</dbReference>
<dbReference type="InterPro" id="IPR058917">
    <property type="entry name" value="RESC6_dom"/>
</dbReference>
<evidence type="ECO:0000313" key="2">
    <source>
        <dbReference type="EMBL" id="KAK1443410.1"/>
    </source>
</evidence>
<comment type="caution">
    <text evidence="2">The sequence shown here is derived from an EMBL/GenBank/DDBJ whole genome shotgun (WGS) entry which is preliminary data.</text>
</comment>
<evidence type="ECO:0000259" key="1">
    <source>
        <dbReference type="Pfam" id="PF26188"/>
    </source>
</evidence>
<dbReference type="EMBL" id="JAVEPI010000002">
    <property type="protein sequence ID" value="KAK1443410.1"/>
    <property type="molecule type" value="Genomic_DNA"/>
</dbReference>
<protein>
    <recommendedName>
        <fullName evidence="1">RNA-editing substrate-binding complex 6 protein domain-containing protein</fullName>
    </recommendedName>
</protein>
<dbReference type="AlphaFoldDB" id="A0AAD8LSW1"/>
<dbReference type="Proteomes" id="UP001230268">
    <property type="component" value="Unassembled WGS sequence"/>
</dbReference>
<name>A0AAD8LSW1_BABGI</name>